<dbReference type="SUPFAM" id="SSF56925">
    <property type="entry name" value="OMPA-like"/>
    <property type="match status" value="1"/>
</dbReference>
<dbReference type="InterPro" id="IPR006315">
    <property type="entry name" value="OM_autotransptr_brl_dom"/>
</dbReference>
<accession>A0A254PRN7</accession>
<dbReference type="Pfam" id="PF03922">
    <property type="entry name" value="OmpW"/>
    <property type="match status" value="1"/>
</dbReference>
<evidence type="ECO:0000256" key="1">
    <source>
        <dbReference type="ARBA" id="ARBA00004442"/>
    </source>
</evidence>
<dbReference type="PANTHER" id="PTHR36920:SF1">
    <property type="entry name" value="OUTER MEMBRANE PROTEIN W"/>
    <property type="match status" value="1"/>
</dbReference>
<protein>
    <recommendedName>
        <fullName evidence="5">OmpW family protein</fullName>
    </recommendedName>
</protein>
<dbReference type="PANTHER" id="PTHR36920">
    <property type="match status" value="1"/>
</dbReference>
<name>A0A254PRN7_9BURK</name>
<proteinExistence type="predicted"/>
<organism evidence="3 4">
    <name type="scientific">Polynucleobacter aenigmaticus</name>
    <dbReference type="NCBI Taxonomy" id="1743164"/>
    <lineage>
        <taxon>Bacteria</taxon>
        <taxon>Pseudomonadati</taxon>
        <taxon>Pseudomonadota</taxon>
        <taxon>Betaproteobacteria</taxon>
        <taxon>Burkholderiales</taxon>
        <taxon>Burkholderiaceae</taxon>
        <taxon>Polynucleobacter</taxon>
    </lineage>
</organism>
<dbReference type="InterPro" id="IPR005618">
    <property type="entry name" value="OMPW"/>
</dbReference>
<gene>
    <name evidence="3" type="ORF">CBI30_10665</name>
</gene>
<dbReference type="EMBL" id="NGUO01000024">
    <property type="protein sequence ID" value="OWS69210.1"/>
    <property type="molecule type" value="Genomic_DNA"/>
</dbReference>
<reference evidence="3 4" key="1">
    <citation type="submission" date="2017-05" db="EMBL/GenBank/DDBJ databases">
        <title>Polynucleobacter sp. MWH-K35W1 isolated from the permanently anoxic monimolimnion of a meromictic lake.</title>
        <authorList>
            <person name="Hahn M.W."/>
        </authorList>
    </citation>
    <scope>NUCLEOTIDE SEQUENCE [LARGE SCALE GENOMIC DNA]</scope>
    <source>
        <strain evidence="3 4">MWH-K35W1</strain>
    </source>
</reference>
<dbReference type="Proteomes" id="UP000198104">
    <property type="component" value="Unassembled WGS sequence"/>
</dbReference>
<feature type="signal peptide" evidence="2">
    <location>
        <begin position="1"/>
        <end position="25"/>
    </location>
</feature>
<dbReference type="Gene3D" id="2.40.160.20">
    <property type="match status" value="1"/>
</dbReference>
<dbReference type="GO" id="GO:0009279">
    <property type="term" value="C:cell outer membrane"/>
    <property type="evidence" value="ECO:0007669"/>
    <property type="project" value="UniProtKB-SubCell"/>
</dbReference>
<evidence type="ECO:0000313" key="3">
    <source>
        <dbReference type="EMBL" id="OWS69210.1"/>
    </source>
</evidence>
<dbReference type="RefSeq" id="WP_088528276.1">
    <property type="nucleotide sequence ID" value="NZ_NGUO01000024.1"/>
</dbReference>
<evidence type="ECO:0000256" key="2">
    <source>
        <dbReference type="SAM" id="SignalP"/>
    </source>
</evidence>
<dbReference type="GO" id="GO:0055085">
    <property type="term" value="P:transmembrane transport"/>
    <property type="evidence" value="ECO:0007669"/>
    <property type="project" value="TreeGrafter"/>
</dbReference>
<sequence length="208" mass="22483">MRIKTLVAAMAAVASLAPIAAQAQAAENPWMVRVRAAYLDWTNGQTETVQATNITARKQMIPEFDVSYFFTKNIAAELVLTYPQTVTINAGSNSIGTVKALPPSLVLQYHFTDFGAFKPYVGAGVNYTIFSNRNNLWLGGNQYTVDSSSFGAVGQVGMDYMLDKNWGLNVDVKYIAMSTNVSSVATGASVGKLNLSPWTPAVGVTYKF</sequence>
<evidence type="ECO:0000313" key="4">
    <source>
        <dbReference type="Proteomes" id="UP000198104"/>
    </source>
</evidence>
<dbReference type="OrthoDB" id="9807574at2"/>
<keyword evidence="2" id="KW-0732">Signal</keyword>
<dbReference type="InterPro" id="IPR011250">
    <property type="entry name" value="OMP/PagP_B-barrel"/>
</dbReference>
<dbReference type="NCBIfam" id="TIGR01414">
    <property type="entry name" value="autotrans_barl"/>
    <property type="match status" value="1"/>
</dbReference>
<feature type="chain" id="PRO_5013259348" description="OmpW family protein" evidence="2">
    <location>
        <begin position="26"/>
        <end position="208"/>
    </location>
</feature>
<evidence type="ECO:0008006" key="5">
    <source>
        <dbReference type="Google" id="ProtNLM"/>
    </source>
</evidence>
<comment type="subcellular location">
    <subcellularLocation>
        <location evidence="1">Cell outer membrane</location>
    </subcellularLocation>
</comment>
<keyword evidence="4" id="KW-1185">Reference proteome</keyword>
<dbReference type="AlphaFoldDB" id="A0A254PRN7"/>
<comment type="caution">
    <text evidence="3">The sequence shown here is derived from an EMBL/GenBank/DDBJ whole genome shotgun (WGS) entry which is preliminary data.</text>
</comment>